<name>A0A1Y5R748_9RHOB</name>
<feature type="transmembrane region" description="Helical" evidence="1">
    <location>
        <begin position="111"/>
        <end position="129"/>
    </location>
</feature>
<evidence type="ECO:0008006" key="4">
    <source>
        <dbReference type="Google" id="ProtNLM"/>
    </source>
</evidence>
<accession>A0A1Y5R748</accession>
<organism evidence="2 3">
    <name type="scientific">Pseudooctadecabacter jejudonensis</name>
    <dbReference type="NCBI Taxonomy" id="1391910"/>
    <lineage>
        <taxon>Bacteria</taxon>
        <taxon>Pseudomonadati</taxon>
        <taxon>Pseudomonadota</taxon>
        <taxon>Alphaproteobacteria</taxon>
        <taxon>Rhodobacterales</taxon>
        <taxon>Paracoccaceae</taxon>
        <taxon>Pseudooctadecabacter</taxon>
    </lineage>
</organism>
<keyword evidence="3" id="KW-1185">Reference proteome</keyword>
<feature type="transmembrane region" description="Helical" evidence="1">
    <location>
        <begin position="199"/>
        <end position="218"/>
    </location>
</feature>
<dbReference type="AlphaFoldDB" id="A0A1Y5R748"/>
<feature type="transmembrane region" description="Helical" evidence="1">
    <location>
        <begin position="51"/>
        <end position="69"/>
    </location>
</feature>
<evidence type="ECO:0000256" key="1">
    <source>
        <dbReference type="SAM" id="Phobius"/>
    </source>
</evidence>
<keyword evidence="1" id="KW-0472">Membrane</keyword>
<keyword evidence="1" id="KW-0812">Transmembrane</keyword>
<reference evidence="2 3" key="1">
    <citation type="submission" date="2017-03" db="EMBL/GenBank/DDBJ databases">
        <authorList>
            <person name="Afonso C.L."/>
            <person name="Miller P.J."/>
            <person name="Scott M.A."/>
            <person name="Spackman E."/>
            <person name="Goraichik I."/>
            <person name="Dimitrov K.M."/>
            <person name="Suarez D.L."/>
            <person name="Swayne D.E."/>
        </authorList>
    </citation>
    <scope>NUCLEOTIDE SEQUENCE [LARGE SCALE GENOMIC DNA]</scope>
    <source>
        <strain evidence="2 3">CECT 8397</strain>
    </source>
</reference>
<proteinExistence type="predicted"/>
<evidence type="ECO:0000313" key="3">
    <source>
        <dbReference type="Proteomes" id="UP000193623"/>
    </source>
</evidence>
<keyword evidence="1" id="KW-1133">Transmembrane helix</keyword>
<dbReference type="RefSeq" id="WP_085862548.1">
    <property type="nucleotide sequence ID" value="NZ_FWFT01000001.1"/>
</dbReference>
<dbReference type="EMBL" id="FWFT01000001">
    <property type="protein sequence ID" value="SLN10700.1"/>
    <property type="molecule type" value="Genomic_DNA"/>
</dbReference>
<gene>
    <name evidence="2" type="ORF">PSJ8397_00033</name>
</gene>
<protein>
    <recommendedName>
        <fullName evidence="4">Tripartite tricarboxylate transporter TctB family protein</fullName>
    </recommendedName>
</protein>
<dbReference type="OrthoDB" id="8454209at2"/>
<feature type="transmembrane region" description="Helical" evidence="1">
    <location>
        <begin position="161"/>
        <end position="187"/>
    </location>
</feature>
<dbReference type="Proteomes" id="UP000193623">
    <property type="component" value="Unassembled WGS sequence"/>
</dbReference>
<evidence type="ECO:0000313" key="2">
    <source>
        <dbReference type="EMBL" id="SLN10700.1"/>
    </source>
</evidence>
<sequence>MTANAGSSADLYLFDESVPAEAGHGFQSECPPDKKVKVEDLFNFSRKRGDFQASIVAALLALFFLVFFGSQTGWDARKLPDDMGTYVAYQFGLADIEGRVTRLGRIVKQSWVAPLLCLIILVPAALWNLRASWKETTWRKRFLLPTSAYFELTKYVAALEYVAYFIGYTLIVPILGYLVSTLILGTYLTWRLGYRSPRWIMTGFLSSVAVVLAFRTFLQIKTPLNIWLYDQLPDATRAFMLTYF</sequence>